<proteinExistence type="predicted"/>
<protein>
    <submittedName>
        <fullName evidence="1">Putative zinc- or iron-chelating domain-containing protein</fullName>
    </submittedName>
</protein>
<keyword evidence="2" id="KW-1185">Reference proteome</keyword>
<dbReference type="InterPro" id="IPR005358">
    <property type="entry name" value="Puta_zinc/iron-chelating_dom"/>
</dbReference>
<evidence type="ECO:0000313" key="1">
    <source>
        <dbReference type="EMBL" id="SNR68087.1"/>
    </source>
</evidence>
<dbReference type="Proteomes" id="UP000198324">
    <property type="component" value="Unassembled WGS sequence"/>
</dbReference>
<sequence>MTRTTDSSTGCRRCGACCAEGGPGLHGEDAALFLGQDALPLSMLVAYRRGEPMRDQIKGIIAPLTREMLKIKSASGSRACLFYDGRSRSCGLYDRRPAECRALLCLDTSALAAMYDADRLTRADLLPTGHPLRDVLAEHDALTPPTRIATLAEAFRAGGAAGQDALEELTRMVLADRAFRNALASRAGIDAEYHDFFLGRDMAALLAAHGLALRDDAGTGFRIQTDPLWRAQGAAGTPIPRRRI</sequence>
<dbReference type="AlphaFoldDB" id="A0A238YAC1"/>
<name>A0A238YAC1_9BACT</name>
<dbReference type="RefSeq" id="WP_179216867.1">
    <property type="nucleotide sequence ID" value="NZ_FZOC01000001.1"/>
</dbReference>
<dbReference type="EMBL" id="FZOC01000001">
    <property type="protein sequence ID" value="SNR68087.1"/>
    <property type="molecule type" value="Genomic_DNA"/>
</dbReference>
<gene>
    <name evidence="1" type="ORF">SAMN04488503_0825</name>
</gene>
<dbReference type="Pfam" id="PF03692">
    <property type="entry name" value="CxxCxxCC"/>
    <property type="match status" value="1"/>
</dbReference>
<accession>A0A238YAC1</accession>
<reference evidence="1 2" key="1">
    <citation type="submission" date="2017-06" db="EMBL/GenBank/DDBJ databases">
        <authorList>
            <person name="Kim H.J."/>
            <person name="Triplett B.A."/>
        </authorList>
    </citation>
    <scope>NUCLEOTIDE SEQUENCE [LARGE SCALE GENOMIC DNA]</scope>
    <source>
        <strain evidence="1 2">DSM 13116</strain>
    </source>
</reference>
<evidence type="ECO:0000313" key="2">
    <source>
        <dbReference type="Proteomes" id="UP000198324"/>
    </source>
</evidence>
<organism evidence="1 2">
    <name type="scientific">Humidesulfovibrio mexicanus</name>
    <dbReference type="NCBI Taxonomy" id="147047"/>
    <lineage>
        <taxon>Bacteria</taxon>
        <taxon>Pseudomonadati</taxon>
        <taxon>Thermodesulfobacteriota</taxon>
        <taxon>Desulfovibrionia</taxon>
        <taxon>Desulfovibrionales</taxon>
        <taxon>Desulfovibrionaceae</taxon>
        <taxon>Humidesulfovibrio</taxon>
    </lineage>
</organism>